<dbReference type="EMBL" id="JATAAI010000001">
    <property type="protein sequence ID" value="KAK1748737.1"/>
    <property type="molecule type" value="Genomic_DNA"/>
</dbReference>
<keyword evidence="3" id="KW-1185">Reference proteome</keyword>
<keyword evidence="1" id="KW-0812">Transmembrane</keyword>
<dbReference type="AlphaFoldDB" id="A0AAD9DIR2"/>
<dbReference type="PANTHER" id="PTHR31669:SF283">
    <property type="entry name" value="PROTEIN FAR1-RELATED SEQUENCE"/>
    <property type="match status" value="1"/>
</dbReference>
<protein>
    <submittedName>
        <fullName evidence="2">Uncharacterized protein</fullName>
    </submittedName>
</protein>
<gene>
    <name evidence="2" type="ORF">QTG54_000676</name>
</gene>
<feature type="transmembrane region" description="Helical" evidence="1">
    <location>
        <begin position="42"/>
        <end position="64"/>
    </location>
</feature>
<evidence type="ECO:0000313" key="3">
    <source>
        <dbReference type="Proteomes" id="UP001224775"/>
    </source>
</evidence>
<proteinExistence type="predicted"/>
<dbReference type="PANTHER" id="PTHR31669">
    <property type="entry name" value="PROTEIN FAR1-RELATED SEQUENCE 10-RELATED"/>
    <property type="match status" value="1"/>
</dbReference>
<dbReference type="GO" id="GO:0006355">
    <property type="term" value="P:regulation of DNA-templated transcription"/>
    <property type="evidence" value="ECO:0007669"/>
    <property type="project" value="InterPro"/>
</dbReference>
<dbReference type="Proteomes" id="UP001224775">
    <property type="component" value="Unassembled WGS sequence"/>
</dbReference>
<keyword evidence="1" id="KW-1133">Transmembrane helix</keyword>
<reference evidence="2" key="1">
    <citation type="submission" date="2023-06" db="EMBL/GenBank/DDBJ databases">
        <title>Survivors Of The Sea: Transcriptome response of Skeletonema marinoi to long-term dormancy.</title>
        <authorList>
            <person name="Pinder M.I.M."/>
            <person name="Kourtchenko O."/>
            <person name="Robertson E.K."/>
            <person name="Larsson T."/>
            <person name="Maumus F."/>
            <person name="Osuna-Cruz C.M."/>
            <person name="Vancaester E."/>
            <person name="Stenow R."/>
            <person name="Vandepoele K."/>
            <person name="Ploug H."/>
            <person name="Bruchert V."/>
            <person name="Godhe A."/>
            <person name="Topel M."/>
        </authorList>
    </citation>
    <scope>NUCLEOTIDE SEQUENCE</scope>
    <source>
        <strain evidence="2">R05AC</strain>
    </source>
</reference>
<keyword evidence="1" id="KW-0472">Membrane</keyword>
<name>A0AAD9DIR2_9STRA</name>
<dbReference type="InterPro" id="IPR031052">
    <property type="entry name" value="FHY3/FAR1"/>
</dbReference>
<organism evidence="2 3">
    <name type="scientific">Skeletonema marinoi</name>
    <dbReference type="NCBI Taxonomy" id="267567"/>
    <lineage>
        <taxon>Eukaryota</taxon>
        <taxon>Sar</taxon>
        <taxon>Stramenopiles</taxon>
        <taxon>Ochrophyta</taxon>
        <taxon>Bacillariophyta</taxon>
        <taxon>Coscinodiscophyceae</taxon>
        <taxon>Thalassiosirophycidae</taxon>
        <taxon>Thalassiosirales</taxon>
        <taxon>Skeletonemataceae</taxon>
        <taxon>Skeletonema</taxon>
        <taxon>Skeletonema marinoi-dohrnii complex</taxon>
    </lineage>
</organism>
<evidence type="ECO:0000256" key="1">
    <source>
        <dbReference type="SAM" id="Phobius"/>
    </source>
</evidence>
<evidence type="ECO:0000313" key="2">
    <source>
        <dbReference type="EMBL" id="KAK1748737.1"/>
    </source>
</evidence>
<comment type="caution">
    <text evidence="2">The sequence shown here is derived from an EMBL/GenBank/DDBJ whole genome shotgun (WGS) entry which is preliminary data.</text>
</comment>
<accession>A0AAD9DIR2</accession>
<sequence>MVRSPYNYNRNEIITCLLIVHQPKQLLPPPQQRTSMQVLAKLLLVLVLLLPIVLLLLHPVTFLLTSLSSAEKFQIGTMFESKEIIEALVDDFANEHGFVVSNRQLCNKKCSRAATYKSKKIAAGEYAIGVKSTSLVTDCPWEVKWSSGKKTEITRVNGMHNHACDIASEVMAIKKSGKAVQTAVSQVTAVLAPLLNTDKNLDCDLIRNIIRPYVSPEIIILDDKNIRSIMRGAYREMEAGNYKAPAPIIGLNELKAFSSVDFSSANCGKVLDEILSNANTNGDNSWIVTRLMNRLKAEDPYFDFRLQYDEDDHVVAVTWQIGASRGALMKYGDKVFLDTRNNENMNCINMQYMTFVVIDGNKEMIPASESFVFQESKELYGVVVNFTLDMTPNFDKESVKLGFSDLFISPQDAKMWFPNVTWLVDTYHFCSPVRRIVCWQNLLARSSGI</sequence>